<dbReference type="Proteomes" id="UP001205105">
    <property type="component" value="Unassembled WGS sequence"/>
</dbReference>
<evidence type="ECO:0000313" key="2">
    <source>
        <dbReference type="Proteomes" id="UP001205105"/>
    </source>
</evidence>
<protein>
    <submittedName>
        <fullName evidence="1">Uncharacterized protein</fullName>
    </submittedName>
</protein>
<gene>
    <name evidence="1" type="ORF">COHA_007078</name>
</gene>
<dbReference type="AlphaFoldDB" id="A0AAD5DRL1"/>
<evidence type="ECO:0000313" key="1">
    <source>
        <dbReference type="EMBL" id="KAI7839189.1"/>
    </source>
</evidence>
<organism evidence="1 2">
    <name type="scientific">Chlorella ohadii</name>
    <dbReference type="NCBI Taxonomy" id="2649997"/>
    <lineage>
        <taxon>Eukaryota</taxon>
        <taxon>Viridiplantae</taxon>
        <taxon>Chlorophyta</taxon>
        <taxon>core chlorophytes</taxon>
        <taxon>Trebouxiophyceae</taxon>
        <taxon>Chlorellales</taxon>
        <taxon>Chlorellaceae</taxon>
        <taxon>Chlorella clade</taxon>
        <taxon>Chlorella</taxon>
    </lineage>
</organism>
<accession>A0AAD5DRL1</accession>
<sequence>MDALVLAHTAALHLAFQHCPAECSAADVLMNNWRCPDICLPVAVAAGAAAVVQLADDRQKKQTYTHPSLPQQHAMLASLQAEERRQAEQGPEQRAALALRIERAKTLRPWASLACPHLAADPQLRGKLCTGCRTVR</sequence>
<reference evidence="1" key="1">
    <citation type="submission" date="2020-11" db="EMBL/GenBank/DDBJ databases">
        <title>Chlorella ohadii genome sequencing and assembly.</title>
        <authorList>
            <person name="Murik O."/>
            <person name="Treves H."/>
            <person name="Kedem I."/>
            <person name="Shotland Y."/>
            <person name="Kaplan A."/>
        </authorList>
    </citation>
    <scope>NUCLEOTIDE SEQUENCE</scope>
    <source>
        <strain evidence="1">1</strain>
    </source>
</reference>
<comment type="caution">
    <text evidence="1">The sequence shown here is derived from an EMBL/GenBank/DDBJ whole genome shotgun (WGS) entry which is preliminary data.</text>
</comment>
<proteinExistence type="predicted"/>
<keyword evidence="2" id="KW-1185">Reference proteome</keyword>
<dbReference type="EMBL" id="JADXDR010000106">
    <property type="protein sequence ID" value="KAI7839189.1"/>
    <property type="molecule type" value="Genomic_DNA"/>
</dbReference>
<name>A0AAD5DRL1_9CHLO</name>